<keyword evidence="4 9" id="KW-0812">Transmembrane</keyword>
<keyword evidence="11" id="KW-1185">Reference proteome</keyword>
<dbReference type="SUPFAM" id="SSF81563">
    <property type="entry name" value="Photosystem I reaction center subunit X, PsaK"/>
    <property type="match status" value="1"/>
</dbReference>
<proteinExistence type="inferred from homology"/>
<dbReference type="Proteomes" id="UP000607397">
    <property type="component" value="Unassembled WGS sequence"/>
</dbReference>
<keyword evidence="3 9" id="KW-0602">Photosynthesis</keyword>
<dbReference type="GO" id="GO:0015979">
    <property type="term" value="P:photosynthesis"/>
    <property type="evidence" value="ECO:0007669"/>
    <property type="project" value="UniProtKB-UniRule"/>
</dbReference>
<dbReference type="AlphaFoldDB" id="A0A8K2A2N2"/>
<comment type="caution">
    <text evidence="10">The sequence shown here is derived from an EMBL/GenBank/DDBJ whole genome shotgun (WGS) entry which is preliminary data.</text>
</comment>
<dbReference type="InterPro" id="IPR035982">
    <property type="entry name" value="PSI_centre_PsaK_sf"/>
</dbReference>
<evidence type="ECO:0000256" key="5">
    <source>
        <dbReference type="ARBA" id="ARBA00022836"/>
    </source>
</evidence>
<organism evidence="10 11">
    <name type="scientific">Petrachloros mirabilis ULC683</name>
    <dbReference type="NCBI Taxonomy" id="2781853"/>
    <lineage>
        <taxon>Bacteria</taxon>
        <taxon>Bacillati</taxon>
        <taxon>Cyanobacteriota</taxon>
        <taxon>Cyanophyceae</taxon>
        <taxon>Synechococcales</taxon>
        <taxon>Petrachlorosaceae</taxon>
        <taxon>Petrachloros</taxon>
        <taxon>Petrachloros mirabilis</taxon>
    </lineage>
</organism>
<dbReference type="InterPro" id="IPR017492">
    <property type="entry name" value="PSI_PsaK"/>
</dbReference>
<evidence type="ECO:0000256" key="3">
    <source>
        <dbReference type="ARBA" id="ARBA00022531"/>
    </source>
</evidence>
<evidence type="ECO:0000256" key="8">
    <source>
        <dbReference type="ARBA" id="ARBA00023136"/>
    </source>
</evidence>
<comment type="caution">
    <text evidence="9">Lacks conserved residue(s) required for the propagation of feature annotation.</text>
</comment>
<name>A0A8K2A2N2_9CYAN</name>
<evidence type="ECO:0000256" key="6">
    <source>
        <dbReference type="ARBA" id="ARBA00022989"/>
    </source>
</evidence>
<dbReference type="RefSeq" id="WP_161826933.1">
    <property type="nucleotide sequence ID" value="NZ_WVIC01000053.1"/>
</dbReference>
<accession>A0A8K2A2N2</accession>
<keyword evidence="5 9" id="KW-0603">Photosystem I</keyword>
<evidence type="ECO:0000256" key="2">
    <source>
        <dbReference type="ARBA" id="ARBA00006458"/>
    </source>
</evidence>
<dbReference type="Gene3D" id="1.20.860.20">
    <property type="entry name" value="Photosystem I PsaK, reaction centre"/>
    <property type="match status" value="1"/>
</dbReference>
<evidence type="ECO:0000256" key="1">
    <source>
        <dbReference type="ARBA" id="ARBA00004141"/>
    </source>
</evidence>
<evidence type="ECO:0000313" key="10">
    <source>
        <dbReference type="EMBL" id="NCJ08467.1"/>
    </source>
</evidence>
<comment type="similarity">
    <text evidence="2 9">Belongs to the PsaG/PsaK family.</text>
</comment>
<keyword evidence="6 9" id="KW-1133">Transmembrane helix</keyword>
<evidence type="ECO:0000256" key="9">
    <source>
        <dbReference type="HAMAP-Rule" id="MF_00474"/>
    </source>
</evidence>
<dbReference type="PROSITE" id="PS01026">
    <property type="entry name" value="PHOTOSYSTEM_I_PSAGK"/>
    <property type="match status" value="1"/>
</dbReference>
<keyword evidence="8 9" id="KW-0472">Membrane</keyword>
<dbReference type="NCBIfam" id="TIGR03049">
    <property type="entry name" value="PS_I_psaK"/>
    <property type="match status" value="1"/>
</dbReference>
<dbReference type="GO" id="GO:0009522">
    <property type="term" value="C:photosystem I"/>
    <property type="evidence" value="ECO:0007669"/>
    <property type="project" value="UniProtKB-KW"/>
</dbReference>
<reference evidence="10" key="1">
    <citation type="submission" date="2019-12" db="EMBL/GenBank/DDBJ databases">
        <title>High-Quality draft genome sequences of three cyanobacteria isolated from the limestone walls of the Old Cathedral of Coimbra.</title>
        <authorList>
            <person name="Tiago I."/>
            <person name="Soares F."/>
            <person name="Portugal A."/>
        </authorList>
    </citation>
    <scope>NUCLEOTIDE SEQUENCE [LARGE SCALE GENOMIC DNA]</scope>
    <source>
        <strain evidence="10">C</strain>
    </source>
</reference>
<evidence type="ECO:0000256" key="7">
    <source>
        <dbReference type="ARBA" id="ARBA00023078"/>
    </source>
</evidence>
<dbReference type="InterPro" id="IPR000549">
    <property type="entry name" value="PSI_PsaG/PsaK"/>
</dbReference>
<sequence length="85" mass="8758">MTVLAVTPSATNWSLQVASIMILCNLFSFVIGRYAIKNRGQGPSLPGTMPAILSNFGVPELLAVASFGHVLGAGMILGLRSAGAL</sequence>
<evidence type="ECO:0000256" key="4">
    <source>
        <dbReference type="ARBA" id="ARBA00022692"/>
    </source>
</evidence>
<evidence type="ECO:0000313" key="11">
    <source>
        <dbReference type="Proteomes" id="UP000607397"/>
    </source>
</evidence>
<dbReference type="EMBL" id="WVIC01000053">
    <property type="protein sequence ID" value="NCJ08467.1"/>
    <property type="molecule type" value="Genomic_DNA"/>
</dbReference>
<dbReference type="InterPro" id="IPR037101">
    <property type="entry name" value="PSI_PsaK_bact"/>
</dbReference>
<comment type="subcellular location">
    <subcellularLocation>
        <location evidence="9">Cellular thylakoid membrane</location>
        <topology evidence="9">Multi-pass membrane protein</topology>
    </subcellularLocation>
    <subcellularLocation>
        <location evidence="1">Membrane</location>
        <topology evidence="1">Multi-pass membrane protein</topology>
    </subcellularLocation>
</comment>
<keyword evidence="7 9" id="KW-0793">Thylakoid</keyword>
<dbReference type="HAMAP" id="MF_00474">
    <property type="entry name" value="PSI_PsaK"/>
    <property type="match status" value="1"/>
</dbReference>
<feature type="transmembrane region" description="Helical" evidence="9">
    <location>
        <begin position="13"/>
        <end position="36"/>
    </location>
</feature>
<protein>
    <recommendedName>
        <fullName evidence="9">Photosystem I reaction center subunit PsaK</fullName>
    </recommendedName>
    <alternativeName>
        <fullName evidence="9">Photosystem I subunit X</fullName>
    </alternativeName>
</protein>
<dbReference type="Pfam" id="PF01241">
    <property type="entry name" value="PSI_PSAK"/>
    <property type="match status" value="1"/>
</dbReference>
<gene>
    <name evidence="9 10" type="primary">psaK</name>
    <name evidence="10" type="ORF">GS597_18535</name>
</gene>
<dbReference type="GO" id="GO:0031676">
    <property type="term" value="C:plasma membrane-derived thylakoid membrane"/>
    <property type="evidence" value="ECO:0007669"/>
    <property type="project" value="UniProtKB-SubCell"/>
</dbReference>